<sequence>MLSTAGSARGASLKAGSFFRVGGLPLNRSQTFLPTTRLTAGCRFLKSFNTASSKIFEQVIPKNSYADAHLKDNLKVGSFEVARIFDDEWSWKSRVDNKERVGLLQRSEMVSPEGFQPWVNAVLKQANLLVQKICQVESDMDAFYIVKRLDRLSDLLCSVIDFAEFVRSNHPSKRYAAHANQAYLQMASYMNQLNTTPQLYQALKKVLSNKEIVKHFGSEELEAANIFLRDFEKSGIHLDENKRNRFVALNDNIIELGRLFMTNLNPKEKSISFSKEELAGCESWLTPERDMTEIPTSSGYAAMVLRTAKSAATRKRMYFASNTPSNEQQDVLERLLGTRADLADLLGHESFADFFLADKVARSPESVQVFLDALSTQLRPAVRAEVNSLQGLHGPRKLEAWDQMYYSRMFEQQQLDTDKSFRAFFSVGTVVQGISDLLLQLYGIHFRPVEKIARGELWDSSVRKLEAVDDSGKVIGIIYMDLYSRAGKPNVAAHYTIQCSRCLDYDLPEEGSQSGTAGQPLLGTQITEDGHQYQIPVVVLVCGFACPTSNTPSLLGFDEVETLFHEMGHAMHSMLARTDFHNVAGTRCKMDFVEFPSIFFEQFALAPGVVDHYARHYQTGARLPLDLLRCHLKSERALRNLDTQHQIMLSVLDQRYHRLSPEQCRSPGFSADMIPSITSRYSPISSLPQPAFAFKFTHLYSYSASYYSYLLGRSLAQKVWSTAFSNVANSPASARTAGQVIRQEVLGRGGSRSPWVCLASALERFTKLENCAPGLNPADIDHLVHSDPAKAMLVAGKWGIS</sequence>
<evidence type="ECO:0000313" key="2">
    <source>
        <dbReference type="Proteomes" id="UP001165960"/>
    </source>
</evidence>
<dbReference type="Proteomes" id="UP001165960">
    <property type="component" value="Unassembled WGS sequence"/>
</dbReference>
<keyword evidence="1" id="KW-0378">Hydrolase</keyword>
<comment type="caution">
    <text evidence="1">The sequence shown here is derived from an EMBL/GenBank/DDBJ whole genome shotgun (WGS) entry which is preliminary data.</text>
</comment>
<dbReference type="EMBL" id="QTSX02000798">
    <property type="protein sequence ID" value="KAJ9084883.1"/>
    <property type="molecule type" value="Genomic_DNA"/>
</dbReference>
<dbReference type="EC" id="3.4.24.59" evidence="1"/>
<evidence type="ECO:0000313" key="1">
    <source>
        <dbReference type="EMBL" id="KAJ9084883.1"/>
    </source>
</evidence>
<name>A0ACC2UDI4_9FUNG</name>
<accession>A0ACC2UDI4</accession>
<keyword evidence="2" id="KW-1185">Reference proteome</keyword>
<protein>
    <submittedName>
        <fullName evidence="1">Mitochondrial intermediate peptidase</fullName>
        <ecNumber evidence="1">3.4.24.59</ecNumber>
    </submittedName>
</protein>
<organism evidence="1 2">
    <name type="scientific">Entomophthora muscae</name>
    <dbReference type="NCBI Taxonomy" id="34485"/>
    <lineage>
        <taxon>Eukaryota</taxon>
        <taxon>Fungi</taxon>
        <taxon>Fungi incertae sedis</taxon>
        <taxon>Zoopagomycota</taxon>
        <taxon>Entomophthoromycotina</taxon>
        <taxon>Entomophthoromycetes</taxon>
        <taxon>Entomophthorales</taxon>
        <taxon>Entomophthoraceae</taxon>
        <taxon>Entomophthora</taxon>
    </lineage>
</organism>
<reference evidence="1" key="1">
    <citation type="submission" date="2022-04" db="EMBL/GenBank/DDBJ databases">
        <title>Genome of the entomopathogenic fungus Entomophthora muscae.</title>
        <authorList>
            <person name="Elya C."/>
            <person name="Lovett B.R."/>
            <person name="Lee E."/>
            <person name="Macias A.M."/>
            <person name="Hajek A.E."/>
            <person name="De Bivort B.L."/>
            <person name="Kasson M.T."/>
            <person name="De Fine Licht H.H."/>
            <person name="Stajich J.E."/>
        </authorList>
    </citation>
    <scope>NUCLEOTIDE SEQUENCE</scope>
    <source>
        <strain evidence="1">Berkeley</strain>
    </source>
</reference>
<proteinExistence type="predicted"/>
<gene>
    <name evidence="1" type="primary">OCT1_1</name>
    <name evidence="1" type="ORF">DSO57_1019522</name>
</gene>